<dbReference type="AlphaFoldDB" id="A0ABD7ESH6"/>
<reference evidence="3 4" key="1">
    <citation type="journal article" date="2021" name="Front. Microbiol.">
        <title>Prevalence and Genetic Analysis of Chromosomal mcr-3/7 in Aeromonas From U.S. Animal-Derived Samples.</title>
        <authorList>
            <person name="Wang Y."/>
            <person name="Hou N."/>
            <person name="Rasooly R."/>
            <person name="Gu Y."/>
            <person name="He X."/>
        </authorList>
    </citation>
    <scope>NUCLEOTIDE SEQUENCE [LARGE SCALE GENOMIC DNA]</scope>
    <source>
        <strain evidence="3 4">4608</strain>
    </source>
</reference>
<dbReference type="GO" id="GO:0004519">
    <property type="term" value="F:endonuclease activity"/>
    <property type="evidence" value="ECO:0007669"/>
    <property type="project" value="UniProtKB-KW"/>
</dbReference>
<dbReference type="Gene3D" id="3.40.50.300">
    <property type="entry name" value="P-loop containing nucleotide triphosphate hydrolases"/>
    <property type="match status" value="1"/>
</dbReference>
<accession>A0ABD7ESH6</accession>
<dbReference type="PANTHER" id="PTHR30195">
    <property type="entry name" value="TYPE I SITE-SPECIFIC DEOXYRIBONUCLEASE PROTEIN SUBUNIT M AND R"/>
    <property type="match status" value="1"/>
</dbReference>
<keyword evidence="1" id="KW-0680">Restriction system</keyword>
<name>A0ABD7ESH6_AERJA</name>
<evidence type="ECO:0000313" key="3">
    <source>
        <dbReference type="EMBL" id="QWL64125.1"/>
    </source>
</evidence>
<dbReference type="RefSeq" id="WP_215801925.1">
    <property type="nucleotide sequence ID" value="NZ_CP053881.1"/>
</dbReference>
<dbReference type="EMBL" id="CP053881">
    <property type="protein sequence ID" value="QWL64125.1"/>
    <property type="molecule type" value="Genomic_DNA"/>
</dbReference>
<keyword evidence="3" id="KW-0378">Hydrolase</keyword>
<evidence type="ECO:0000313" key="4">
    <source>
        <dbReference type="Proteomes" id="UP000679312"/>
    </source>
</evidence>
<protein>
    <submittedName>
        <fullName evidence="3">Type I restriction endonuclease subunit R</fullName>
    </submittedName>
</protein>
<gene>
    <name evidence="3" type="ORF">HQ399_18675</name>
</gene>
<dbReference type="InterPro" id="IPR027417">
    <property type="entry name" value="P-loop_NTPase"/>
</dbReference>
<dbReference type="GO" id="GO:0009307">
    <property type="term" value="P:DNA restriction-modification system"/>
    <property type="evidence" value="ECO:0007669"/>
    <property type="project" value="UniProtKB-KW"/>
</dbReference>
<dbReference type="InterPro" id="IPR051268">
    <property type="entry name" value="Type-I_R_enzyme_R_subunit"/>
</dbReference>
<sequence>MKDNIISLKMGLLDNGSHSLKRGFEVWKQWHSTEDAWLLKESIIWVHHGVELLLKQLLVQNNEFLVFQDVNKAVERLGRLRKKEGMEHAEVLDLFEHDDTVTSIGFKSLLDRVAITLSIEELNDGEQLRESLEKLTRFRNKIVHYSIEINTLETASLISSILDPFLSLLSREVKDTRFNKFVIKEIRKVAQPLQEYLKYIRKEIVTSAIESTVEAFKVGRHVGIVRQIAGSGLTLTLVDYLHEVSKPSVMSNRKIFIVSDRVDSLQALFCHLHGNSQVHFHKSGEGSLNSPLIKSKTIILVTEQKLSSERYVFHDSCLVIGYNISSSRNGIIESFPDSTRILFTSIVNQKDQEVYGNIIKSYSLEEAIKDNVLKPIKLYHFNPEIVDYVINDDEAKLVYDAYQRSIKLAEKIVEHYKSTSNGKAVIVVESLQSADETLANIIKIEPDWNAIYKEKVAILSHSDRNRNNQLVNRFIDKEDPLSVVVCTGQYLLGFDSQLVATAYVTCPISQQLRERLASLVSRNHSEEHYGKIVDFIGLNWSI</sequence>
<evidence type="ECO:0000256" key="1">
    <source>
        <dbReference type="ARBA" id="ARBA00022747"/>
    </source>
</evidence>
<organism evidence="3 4">
    <name type="scientific">Aeromonas jandaei</name>
    <dbReference type="NCBI Taxonomy" id="650"/>
    <lineage>
        <taxon>Bacteria</taxon>
        <taxon>Pseudomonadati</taxon>
        <taxon>Pseudomonadota</taxon>
        <taxon>Gammaproteobacteria</taxon>
        <taxon>Aeromonadales</taxon>
        <taxon>Aeromonadaceae</taxon>
        <taxon>Aeromonas</taxon>
    </lineage>
</organism>
<feature type="domain" description="SWI2/SNF2 ATPase" evidence="2">
    <location>
        <begin position="208"/>
        <end position="392"/>
    </location>
</feature>
<keyword evidence="3" id="KW-0255">Endonuclease</keyword>
<dbReference type="InterPro" id="IPR040980">
    <property type="entry name" value="SWI2_SNF2"/>
</dbReference>
<dbReference type="Proteomes" id="UP000679312">
    <property type="component" value="Chromosome"/>
</dbReference>
<dbReference type="PANTHER" id="PTHR30195:SF15">
    <property type="entry name" value="TYPE I RESTRICTION ENZYME HINDI ENDONUCLEASE SUBUNIT"/>
    <property type="match status" value="1"/>
</dbReference>
<proteinExistence type="predicted"/>
<dbReference type="Pfam" id="PF18766">
    <property type="entry name" value="SWI2_SNF2"/>
    <property type="match status" value="1"/>
</dbReference>
<keyword evidence="3" id="KW-0540">Nuclease</keyword>
<evidence type="ECO:0000259" key="2">
    <source>
        <dbReference type="Pfam" id="PF18766"/>
    </source>
</evidence>